<feature type="region of interest" description="Disordered" evidence="1">
    <location>
        <begin position="407"/>
        <end position="426"/>
    </location>
</feature>
<dbReference type="Pfam" id="PF09002">
    <property type="entry name" value="Card1_endonuc"/>
    <property type="match status" value="1"/>
</dbReference>
<name>A0A1W1CB91_9ZZZZ</name>
<proteinExistence type="predicted"/>
<dbReference type="EMBL" id="FPHC01000067">
    <property type="protein sequence ID" value="SFV63056.1"/>
    <property type="molecule type" value="Genomic_DNA"/>
</dbReference>
<organism evidence="3">
    <name type="scientific">hydrothermal vent metagenome</name>
    <dbReference type="NCBI Taxonomy" id="652676"/>
    <lineage>
        <taxon>unclassified sequences</taxon>
        <taxon>metagenomes</taxon>
        <taxon>ecological metagenomes</taxon>
    </lineage>
</organism>
<evidence type="ECO:0000259" key="2">
    <source>
        <dbReference type="Pfam" id="PF09002"/>
    </source>
</evidence>
<dbReference type="InterPro" id="IPR011335">
    <property type="entry name" value="Restrct_endonuc-II-like"/>
</dbReference>
<dbReference type="GO" id="GO:0003676">
    <property type="term" value="F:nucleic acid binding"/>
    <property type="evidence" value="ECO:0007669"/>
    <property type="project" value="InterPro"/>
</dbReference>
<feature type="domain" description="Card1 endonuclease" evidence="2">
    <location>
        <begin position="263"/>
        <end position="333"/>
    </location>
</feature>
<gene>
    <name evidence="3" type="ORF">MNB_SV-6-552</name>
</gene>
<evidence type="ECO:0000313" key="3">
    <source>
        <dbReference type="EMBL" id="SFV63056.1"/>
    </source>
</evidence>
<feature type="region of interest" description="Disordered" evidence="1">
    <location>
        <begin position="92"/>
        <end position="112"/>
    </location>
</feature>
<protein>
    <recommendedName>
        <fullName evidence="2">Card1 endonuclease domain-containing protein</fullName>
    </recommendedName>
</protein>
<sequence length="453" mass="52984">MSIFKCSKCAYIKEVADKYVGKRAKCPKCGNEAKVVDTIPFVDRLTTAYTKQKEDISTYKANMQKVKEYIEKQKSTHQEQLHKHQQEVEKLKKQNSSLNSKYSKSINQHNKDQEKIKTLQSEVSELQHKLTDSNKSVENISHNQEFNLQDDYRPIIDWFAQKHIEVMIDKDAVDTRGFFDEVAITLGNNYSVLEGVLEQMRYIHRKGYDTVKISLENRSKEDISIIKNFCKEIYDYSFASRYYHDKKKNAIYLEIQKATKIANFFNGIWMEWYVYMMLLERFEKQELSYTLVKGIEIIYPNKDKNELDIFFIVDGTPVCIECKSGEFRKDIDKYVKLRKRLKLNREHFIICAIGLDEIQTDGLSNTFDITFTNQNNLLEYIDTILANIEEHNKKVLNIKNSFSKQTKTETTSKGTKKAKSKTTLESSQDITKDEADTIKKSGFLKSIISPFSR</sequence>
<dbReference type="Gene3D" id="3.40.1350.10">
    <property type="match status" value="1"/>
</dbReference>
<accession>A0A1W1CB91</accession>
<evidence type="ECO:0000256" key="1">
    <source>
        <dbReference type="SAM" id="MobiDB-lite"/>
    </source>
</evidence>
<dbReference type="InterPro" id="IPR015093">
    <property type="entry name" value="Card1_endonucl_dom"/>
</dbReference>
<feature type="compositionally biased region" description="Low complexity" evidence="1">
    <location>
        <begin position="94"/>
        <end position="105"/>
    </location>
</feature>
<dbReference type="AlphaFoldDB" id="A0A1W1CB91"/>
<dbReference type="InterPro" id="IPR011856">
    <property type="entry name" value="tRNA_endonuc-like_dom_sf"/>
</dbReference>
<dbReference type="SUPFAM" id="SSF52980">
    <property type="entry name" value="Restriction endonuclease-like"/>
    <property type="match status" value="1"/>
</dbReference>
<reference evidence="3" key="1">
    <citation type="submission" date="2016-10" db="EMBL/GenBank/DDBJ databases">
        <authorList>
            <person name="de Groot N.N."/>
        </authorList>
    </citation>
    <scope>NUCLEOTIDE SEQUENCE</scope>
</reference>